<dbReference type="STRING" id="1423812.FD20_GL001590"/>
<dbReference type="Pfam" id="PF01297">
    <property type="entry name" value="ZnuA"/>
    <property type="match status" value="1"/>
</dbReference>
<dbReference type="InterPro" id="IPR006128">
    <property type="entry name" value="Lipoprotein_PsaA-like"/>
</dbReference>
<dbReference type="GO" id="GO:0030001">
    <property type="term" value="P:metal ion transport"/>
    <property type="evidence" value="ECO:0007669"/>
    <property type="project" value="InterPro"/>
</dbReference>
<dbReference type="AlphaFoldDB" id="A0A0R1Q097"/>
<dbReference type="InterPro" id="IPR006127">
    <property type="entry name" value="ZnuA-like"/>
</dbReference>
<comment type="similarity">
    <text evidence="5">Belongs to the bacterial solute-binding protein 9 family.</text>
</comment>
<accession>A0A0R1Q097</accession>
<keyword evidence="4" id="KW-0732">Signal</keyword>
<proteinExistence type="inferred from homology"/>
<dbReference type="GO" id="GO:0007155">
    <property type="term" value="P:cell adhesion"/>
    <property type="evidence" value="ECO:0007669"/>
    <property type="project" value="InterPro"/>
</dbReference>
<gene>
    <name evidence="6" type="ORF">FD20_GL001590</name>
</gene>
<dbReference type="Proteomes" id="UP000051155">
    <property type="component" value="Unassembled WGS sequence"/>
</dbReference>
<dbReference type="GO" id="GO:0030313">
    <property type="term" value="C:cell envelope"/>
    <property type="evidence" value="ECO:0007669"/>
    <property type="project" value="UniProtKB-SubCell"/>
</dbReference>
<dbReference type="PANTHER" id="PTHR42953:SF1">
    <property type="entry name" value="METAL-BINDING PROTEIN HI_0362-RELATED"/>
    <property type="match status" value="1"/>
</dbReference>
<name>A0A0R1Q097_9LACO</name>
<dbReference type="PRINTS" id="PR00690">
    <property type="entry name" value="ADHESNFAMILY"/>
</dbReference>
<evidence type="ECO:0000256" key="5">
    <source>
        <dbReference type="RuleBase" id="RU003512"/>
    </source>
</evidence>
<evidence type="ECO:0000313" key="7">
    <source>
        <dbReference type="Proteomes" id="UP000051155"/>
    </source>
</evidence>
<dbReference type="NCBIfam" id="NF040928">
    <property type="entry name" value="ABC_lipo_SloC"/>
    <property type="match status" value="1"/>
</dbReference>
<dbReference type="PRINTS" id="PR00691">
    <property type="entry name" value="ADHESINB"/>
</dbReference>
<sequence>MLLKYLVPIAFVSLILVGCSLNKNKSKTASDTGTLKVVATNSIIADITKNIGKDRITLHSIVPVGKNPHEYEPLPKDIKKTAEADVIFYNGLNLETGGNAWFEKLVKNTKKKAGKDYFAVSDGVKTIYLNGQSKKGKEDPHAWLDLKNGIIYAKNIEKQLSAKDPKNKSFYRKNRRAYVKKLNVLHSKAKREFENIPADKKIIVTSEGCFKYFSRAYNIPSIYIWEINTEQEGTPRQLRKLIYRLKGSSIPALFVESSVDPRSMKTVSKDSGIPIYSELFTDSVAEKGQAGDSYYAMMKWNLDKIIAGLSQ</sequence>
<dbReference type="PROSITE" id="PS51257">
    <property type="entry name" value="PROKAR_LIPOPROTEIN"/>
    <property type="match status" value="1"/>
</dbReference>
<dbReference type="InterPro" id="IPR006129">
    <property type="entry name" value="AdhesinB"/>
</dbReference>
<keyword evidence="2 5" id="KW-0813">Transport</keyword>
<evidence type="ECO:0000313" key="6">
    <source>
        <dbReference type="EMBL" id="KRL34411.1"/>
    </source>
</evidence>
<dbReference type="SUPFAM" id="SSF53807">
    <property type="entry name" value="Helical backbone' metal receptor"/>
    <property type="match status" value="1"/>
</dbReference>
<dbReference type="InterPro" id="IPR050492">
    <property type="entry name" value="Bact_metal-bind_prot9"/>
</dbReference>
<evidence type="ECO:0000256" key="2">
    <source>
        <dbReference type="ARBA" id="ARBA00022448"/>
    </source>
</evidence>
<dbReference type="CDD" id="cd01137">
    <property type="entry name" value="PsaA"/>
    <property type="match status" value="1"/>
</dbReference>
<evidence type="ECO:0000256" key="3">
    <source>
        <dbReference type="ARBA" id="ARBA00022723"/>
    </source>
</evidence>
<keyword evidence="7" id="KW-1185">Reference proteome</keyword>
<dbReference type="GO" id="GO:0046872">
    <property type="term" value="F:metal ion binding"/>
    <property type="evidence" value="ECO:0007669"/>
    <property type="project" value="UniProtKB-KW"/>
</dbReference>
<dbReference type="PATRIC" id="fig|1423812.3.peg.1697"/>
<evidence type="ECO:0000256" key="1">
    <source>
        <dbReference type="ARBA" id="ARBA00004196"/>
    </source>
</evidence>
<protein>
    <submittedName>
        <fullName evidence="6">Manganese ABC transporter substrate binding protein</fullName>
    </submittedName>
</protein>
<organism evidence="6 7">
    <name type="scientific">Liquorilactobacillus uvarum DSM 19971</name>
    <dbReference type="NCBI Taxonomy" id="1423812"/>
    <lineage>
        <taxon>Bacteria</taxon>
        <taxon>Bacillati</taxon>
        <taxon>Bacillota</taxon>
        <taxon>Bacilli</taxon>
        <taxon>Lactobacillales</taxon>
        <taxon>Lactobacillaceae</taxon>
        <taxon>Liquorilactobacillus</taxon>
    </lineage>
</organism>
<evidence type="ECO:0000256" key="4">
    <source>
        <dbReference type="ARBA" id="ARBA00022729"/>
    </source>
</evidence>
<dbReference type="PANTHER" id="PTHR42953">
    <property type="entry name" value="HIGH-AFFINITY ZINC UPTAKE SYSTEM PROTEIN ZNUA-RELATED"/>
    <property type="match status" value="1"/>
</dbReference>
<keyword evidence="3" id="KW-0479">Metal-binding</keyword>
<reference evidence="6 7" key="1">
    <citation type="journal article" date="2015" name="Genome Announc.">
        <title>Expanding the biotechnology potential of lactobacilli through comparative genomics of 213 strains and associated genera.</title>
        <authorList>
            <person name="Sun Z."/>
            <person name="Harris H.M."/>
            <person name="McCann A."/>
            <person name="Guo C."/>
            <person name="Argimon S."/>
            <person name="Zhang W."/>
            <person name="Yang X."/>
            <person name="Jeffery I.B."/>
            <person name="Cooney J.C."/>
            <person name="Kagawa T.F."/>
            <person name="Liu W."/>
            <person name="Song Y."/>
            <person name="Salvetti E."/>
            <person name="Wrobel A."/>
            <person name="Rasinkangas P."/>
            <person name="Parkhill J."/>
            <person name="Rea M.C."/>
            <person name="O'Sullivan O."/>
            <person name="Ritari J."/>
            <person name="Douillard F.P."/>
            <person name="Paul Ross R."/>
            <person name="Yang R."/>
            <person name="Briner A.E."/>
            <person name="Felis G.E."/>
            <person name="de Vos W.M."/>
            <person name="Barrangou R."/>
            <person name="Klaenhammer T.R."/>
            <person name="Caufield P.W."/>
            <person name="Cui Y."/>
            <person name="Zhang H."/>
            <person name="O'Toole P.W."/>
        </authorList>
    </citation>
    <scope>NUCLEOTIDE SEQUENCE [LARGE SCALE GENOMIC DNA]</scope>
    <source>
        <strain evidence="6 7">DSM 19971</strain>
    </source>
</reference>
<comment type="caution">
    <text evidence="6">The sequence shown here is derived from an EMBL/GenBank/DDBJ whole genome shotgun (WGS) entry which is preliminary data.</text>
</comment>
<dbReference type="Gene3D" id="3.40.50.1980">
    <property type="entry name" value="Nitrogenase molybdenum iron protein domain"/>
    <property type="match status" value="2"/>
</dbReference>
<comment type="subcellular location">
    <subcellularLocation>
        <location evidence="1">Cell envelope</location>
    </subcellularLocation>
</comment>
<dbReference type="EMBL" id="AZEG01000039">
    <property type="protein sequence ID" value="KRL34411.1"/>
    <property type="molecule type" value="Genomic_DNA"/>
</dbReference>